<dbReference type="EMBL" id="JAPDPI010000001">
    <property type="protein sequence ID" value="MCW3804149.1"/>
    <property type="molecule type" value="Genomic_DNA"/>
</dbReference>
<gene>
    <name evidence="2" type="ORF">OM074_00860</name>
</gene>
<proteinExistence type="predicted"/>
<dbReference type="GO" id="GO:0016757">
    <property type="term" value="F:glycosyltransferase activity"/>
    <property type="evidence" value="ECO:0007669"/>
    <property type="project" value="UniProtKB-KW"/>
</dbReference>
<dbReference type="SUPFAM" id="SSF53756">
    <property type="entry name" value="UDP-Glycosyltransferase/glycogen phosphorylase"/>
    <property type="match status" value="1"/>
</dbReference>
<evidence type="ECO:0000259" key="1">
    <source>
        <dbReference type="Pfam" id="PF13439"/>
    </source>
</evidence>
<reference evidence="2" key="1">
    <citation type="submission" date="2022-10" db="EMBL/GenBank/DDBJ databases">
        <authorList>
            <person name="Yu W.X."/>
        </authorList>
    </citation>
    <scope>NUCLEOTIDE SEQUENCE</scope>
    <source>
        <strain evidence="2">D04</strain>
    </source>
</reference>
<dbReference type="Pfam" id="PF13439">
    <property type="entry name" value="Glyco_transf_4"/>
    <property type="match status" value="1"/>
</dbReference>
<feature type="domain" description="Glycosyltransferase subfamily 4-like N-terminal" evidence="1">
    <location>
        <begin position="24"/>
        <end position="208"/>
    </location>
</feature>
<protein>
    <submittedName>
        <fullName evidence="2">Glycosyltransferase</fullName>
        <ecNumber evidence="2">2.4.-.-</ecNumber>
    </submittedName>
</protein>
<evidence type="ECO:0000313" key="3">
    <source>
        <dbReference type="Proteomes" id="UP001207408"/>
    </source>
</evidence>
<keyword evidence="2" id="KW-0808">Transferase</keyword>
<organism evidence="2 3">
    <name type="scientific">Plebeiibacterium marinum</name>
    <dbReference type="NCBI Taxonomy" id="2992111"/>
    <lineage>
        <taxon>Bacteria</taxon>
        <taxon>Pseudomonadati</taxon>
        <taxon>Bacteroidota</taxon>
        <taxon>Bacteroidia</taxon>
        <taxon>Marinilabiliales</taxon>
        <taxon>Marinilabiliaceae</taxon>
        <taxon>Plebeiibacterium</taxon>
    </lineage>
</organism>
<sequence length="375" mass="44309">MDKKKVLLVSNGFYPEISPRSFRATELAKELYRKGHSVTVYSKHRDHDYSSFLKEYPITFKMWRKPFFPELRSVGISFLDRLLAIIKRILGILVEYPAIMDMLKVKSVLNNEENYDLLISFAVPYPVHWGAAWSRSGKHRIAKVWVADCGDPYMLSRFDSFRKPFYFKYMEDSFCRKCDYISIPFSELQEQFYPQYRSKMRVIPQGFNFNEVKLSTVSHCNKELTFIFSGSVIPGVRDLNLFFDYISNSTHEFIFVVYTNQPDYYRKYKDVLGNKLELRDYVDRLSLIFELSKADFLINVDTIHDSNENIEAIPSKLIDYSLSNRPILNINSANLDEENIDRFFNKDYSGRRIIDKERFNIEKVANKFLELTKSE</sequence>
<name>A0AAE3MAR8_9BACT</name>
<dbReference type="Gene3D" id="3.40.50.2000">
    <property type="entry name" value="Glycogen Phosphorylase B"/>
    <property type="match status" value="1"/>
</dbReference>
<comment type="caution">
    <text evidence="2">The sequence shown here is derived from an EMBL/GenBank/DDBJ whole genome shotgun (WGS) entry which is preliminary data.</text>
</comment>
<dbReference type="AlphaFoldDB" id="A0AAE3MAR8"/>
<dbReference type="InterPro" id="IPR028098">
    <property type="entry name" value="Glyco_trans_4-like_N"/>
</dbReference>
<dbReference type="EC" id="2.4.-.-" evidence="2"/>
<keyword evidence="3" id="KW-1185">Reference proteome</keyword>
<evidence type="ECO:0000313" key="2">
    <source>
        <dbReference type="EMBL" id="MCW3804149.1"/>
    </source>
</evidence>
<accession>A0AAE3MAR8</accession>
<keyword evidence="2" id="KW-0328">Glycosyltransferase</keyword>
<dbReference type="RefSeq" id="WP_301197372.1">
    <property type="nucleotide sequence ID" value="NZ_JAPDPI010000001.1"/>
</dbReference>
<dbReference type="Proteomes" id="UP001207408">
    <property type="component" value="Unassembled WGS sequence"/>
</dbReference>